<sequence>MDEDGANERLEAFKAKIKKPVIGISALTGEGIDKLVYKCADLLVKTPQFPLYDENSNDTGVKVYTVENEKGFVINRLDAHTFVITGEKIEKFYKMTNTTTDEGMMKLITHLRVIGIDDELAKIGAQDGDTIKLCDFEFEYVE</sequence>
<evidence type="ECO:0000259" key="2">
    <source>
        <dbReference type="PROSITE" id="PS51881"/>
    </source>
</evidence>
<dbReference type="NCBIfam" id="TIGR03595">
    <property type="entry name" value="Obg_CgtA_exten"/>
    <property type="match status" value="1"/>
</dbReference>
<keyword evidence="1" id="KW-0547">Nucleotide-binding</keyword>
<dbReference type="EC" id="3.6.5.-" evidence="3"/>
<protein>
    <submittedName>
        <fullName evidence="3">GTPase Obg</fullName>
        <ecNumber evidence="3">3.6.5.-</ecNumber>
    </submittedName>
</protein>
<keyword evidence="1" id="KW-0342">GTP-binding</keyword>
<accession>A0A645EU12</accession>
<dbReference type="GO" id="GO:0005525">
    <property type="term" value="F:GTP binding"/>
    <property type="evidence" value="ECO:0007669"/>
    <property type="project" value="UniProtKB-KW"/>
</dbReference>
<proteinExistence type="predicted"/>
<name>A0A645EU12_9ZZZZ</name>
<dbReference type="InterPro" id="IPR036346">
    <property type="entry name" value="GTP-bd_prot_GTP1/OBG_C_sf"/>
</dbReference>
<feature type="domain" description="OCT" evidence="2">
    <location>
        <begin position="64"/>
        <end position="142"/>
    </location>
</feature>
<dbReference type="Pfam" id="PF09269">
    <property type="entry name" value="DUF1967"/>
    <property type="match status" value="1"/>
</dbReference>
<dbReference type="PROSITE" id="PS51881">
    <property type="entry name" value="OCT"/>
    <property type="match status" value="1"/>
</dbReference>
<reference evidence="3" key="1">
    <citation type="submission" date="2019-08" db="EMBL/GenBank/DDBJ databases">
        <authorList>
            <person name="Kucharzyk K."/>
            <person name="Murdoch R.W."/>
            <person name="Higgins S."/>
            <person name="Loffler F."/>
        </authorList>
    </citation>
    <scope>NUCLEOTIDE SEQUENCE</scope>
</reference>
<dbReference type="GO" id="GO:0016787">
    <property type="term" value="F:hydrolase activity"/>
    <property type="evidence" value="ECO:0007669"/>
    <property type="project" value="UniProtKB-KW"/>
</dbReference>
<dbReference type="AlphaFoldDB" id="A0A645EU12"/>
<keyword evidence="3" id="KW-0378">Hydrolase</keyword>
<dbReference type="InterPro" id="IPR015349">
    <property type="entry name" value="OCT_dom"/>
</dbReference>
<dbReference type="Gene3D" id="3.30.300.350">
    <property type="entry name" value="GTP-binding protein OBG, C-terminal domain"/>
    <property type="match status" value="1"/>
</dbReference>
<dbReference type="EMBL" id="VSSQ01051249">
    <property type="protein sequence ID" value="MPN05337.1"/>
    <property type="molecule type" value="Genomic_DNA"/>
</dbReference>
<evidence type="ECO:0000313" key="3">
    <source>
        <dbReference type="EMBL" id="MPN05337.1"/>
    </source>
</evidence>
<comment type="caution">
    <text evidence="3">The sequence shown here is derived from an EMBL/GenBank/DDBJ whole genome shotgun (WGS) entry which is preliminary data.</text>
</comment>
<gene>
    <name evidence="3" type="primary">obg_37</name>
    <name evidence="3" type="ORF">SDC9_152587</name>
</gene>
<dbReference type="SUPFAM" id="SSF102741">
    <property type="entry name" value="Obg GTP-binding protein C-terminal domain"/>
    <property type="match status" value="1"/>
</dbReference>
<organism evidence="3">
    <name type="scientific">bioreactor metagenome</name>
    <dbReference type="NCBI Taxonomy" id="1076179"/>
    <lineage>
        <taxon>unclassified sequences</taxon>
        <taxon>metagenomes</taxon>
        <taxon>ecological metagenomes</taxon>
    </lineage>
</organism>
<evidence type="ECO:0000256" key="1">
    <source>
        <dbReference type="ARBA" id="ARBA00023134"/>
    </source>
</evidence>